<dbReference type="SMART" id="SM00382">
    <property type="entry name" value="AAA"/>
    <property type="match status" value="1"/>
</dbReference>
<evidence type="ECO:0000259" key="7">
    <source>
        <dbReference type="PROSITE" id="PS50110"/>
    </source>
</evidence>
<dbReference type="SMART" id="SM00448">
    <property type="entry name" value="REC"/>
    <property type="match status" value="1"/>
</dbReference>
<dbReference type="Pfam" id="PF02954">
    <property type="entry name" value="HTH_8"/>
    <property type="match status" value="1"/>
</dbReference>
<dbReference type="InterPro" id="IPR003593">
    <property type="entry name" value="AAA+_ATPase"/>
</dbReference>
<evidence type="ECO:0000259" key="6">
    <source>
        <dbReference type="PROSITE" id="PS50045"/>
    </source>
</evidence>
<reference evidence="9" key="1">
    <citation type="submission" date="2018-08" db="EMBL/GenBank/DDBJ databases">
        <title>Thalassotalea euphylliae genome.</title>
        <authorList>
            <person name="Summers S."/>
            <person name="Rice S.A."/>
            <person name="Freckelton M.L."/>
            <person name="Nedved B.T."/>
            <person name="Hadfield M.G."/>
        </authorList>
    </citation>
    <scope>NUCLEOTIDE SEQUENCE [LARGE SCALE GENOMIC DNA]</scope>
    <source>
        <strain evidence="9">H3</strain>
    </source>
</reference>
<dbReference type="AlphaFoldDB" id="A0A3E0U7A2"/>
<dbReference type="InterPro" id="IPR009057">
    <property type="entry name" value="Homeodomain-like_sf"/>
</dbReference>
<dbReference type="Pfam" id="PF00158">
    <property type="entry name" value="Sigma54_activat"/>
    <property type="match status" value="1"/>
</dbReference>
<dbReference type="Gene3D" id="3.40.50.2300">
    <property type="match status" value="1"/>
</dbReference>
<dbReference type="SUPFAM" id="SSF46689">
    <property type="entry name" value="Homeodomain-like"/>
    <property type="match status" value="1"/>
</dbReference>
<dbReference type="GO" id="GO:0043565">
    <property type="term" value="F:sequence-specific DNA binding"/>
    <property type="evidence" value="ECO:0007669"/>
    <property type="project" value="InterPro"/>
</dbReference>
<evidence type="ECO:0000256" key="2">
    <source>
        <dbReference type="ARBA" id="ARBA00022840"/>
    </source>
</evidence>
<dbReference type="InterPro" id="IPR002078">
    <property type="entry name" value="Sigma_54_int"/>
</dbReference>
<dbReference type="Gene3D" id="1.10.8.60">
    <property type="match status" value="1"/>
</dbReference>
<evidence type="ECO:0000256" key="5">
    <source>
        <dbReference type="PROSITE-ProRule" id="PRU00169"/>
    </source>
</evidence>
<dbReference type="GO" id="GO:0006355">
    <property type="term" value="P:regulation of DNA-templated transcription"/>
    <property type="evidence" value="ECO:0007669"/>
    <property type="project" value="InterPro"/>
</dbReference>
<dbReference type="Gene3D" id="3.40.50.300">
    <property type="entry name" value="P-loop containing nucleotide triphosphate hydrolases"/>
    <property type="match status" value="1"/>
</dbReference>
<keyword evidence="9" id="KW-1185">Reference proteome</keyword>
<dbReference type="PANTHER" id="PTHR32071">
    <property type="entry name" value="TRANSCRIPTIONAL REGULATORY PROTEIN"/>
    <property type="match status" value="1"/>
</dbReference>
<sequence>MVVVDDDEDIRLALSMLLTNEGYQVMEAGSPAELASITARVKPKLVLLDMNFSRDTTSGTEGLEVLSQLAQQSITTVLMTAWGNIELAVKGMQLGAADFIEKPWDNQKLLGIIDKQIVDKQIAKISIDGESSPKKVANRKTNTYSITANWIAESKAMQQLEAVINQVADTQASVLILGENGTGKSLLAQRIHQLSGRNSAPFVSVNMGAIPESLFESELFGHKKGAFTDARENRQGRFELAQHGTLFLDEIGTLPASVQPKMLRVLESGEFEPVGASQTLRADVRVISATNADLGQLVETGAFRRDLKFRLNTFVLTLPPLRERKEDIVPLCNSLIEKFSAKYNKPTLTLSKDVIAMLNAHSWPGNIRELSHVIERAVILCRETEILSAHIMLSESMSSGDASNEVDDRELRPLDDIEFEMIRKALKKYQGHISKAAAALGISRNALYRRMEKYQLDKEEFDLE</sequence>
<evidence type="ECO:0000313" key="9">
    <source>
        <dbReference type="Proteomes" id="UP000256899"/>
    </source>
</evidence>
<protein>
    <submittedName>
        <fullName evidence="8">Sigma-54-dependent Fis family transcriptional regulator</fullName>
    </submittedName>
</protein>
<dbReference type="InterPro" id="IPR027417">
    <property type="entry name" value="P-loop_NTPase"/>
</dbReference>
<dbReference type="InterPro" id="IPR002197">
    <property type="entry name" value="HTH_Fis"/>
</dbReference>
<comment type="caution">
    <text evidence="8">The sequence shown here is derived from an EMBL/GenBank/DDBJ whole genome shotgun (WGS) entry which is preliminary data.</text>
</comment>
<dbReference type="SUPFAM" id="SSF52172">
    <property type="entry name" value="CheY-like"/>
    <property type="match status" value="1"/>
</dbReference>
<accession>A0A3E0U7A2</accession>
<dbReference type="PANTHER" id="PTHR32071:SF113">
    <property type="entry name" value="ALGINATE BIOSYNTHESIS TRANSCRIPTIONAL REGULATORY PROTEIN ALGB"/>
    <property type="match status" value="1"/>
</dbReference>
<dbReference type="Pfam" id="PF25601">
    <property type="entry name" value="AAA_lid_14"/>
    <property type="match status" value="1"/>
</dbReference>
<dbReference type="InterPro" id="IPR011006">
    <property type="entry name" value="CheY-like_superfamily"/>
</dbReference>
<dbReference type="PROSITE" id="PS50110">
    <property type="entry name" value="RESPONSE_REGULATORY"/>
    <property type="match status" value="1"/>
</dbReference>
<evidence type="ECO:0000313" key="8">
    <source>
        <dbReference type="EMBL" id="REL32709.1"/>
    </source>
</evidence>
<dbReference type="InterPro" id="IPR001789">
    <property type="entry name" value="Sig_transdc_resp-reg_receiver"/>
</dbReference>
<gene>
    <name evidence="8" type="ORF">DXX94_12170</name>
</gene>
<keyword evidence="2" id="KW-0067">ATP-binding</keyword>
<dbReference type="GO" id="GO:0000160">
    <property type="term" value="P:phosphorelay signal transduction system"/>
    <property type="evidence" value="ECO:0007669"/>
    <property type="project" value="InterPro"/>
</dbReference>
<dbReference type="FunFam" id="3.40.50.300:FF:000006">
    <property type="entry name" value="DNA-binding transcriptional regulator NtrC"/>
    <property type="match status" value="1"/>
</dbReference>
<organism evidence="8 9">
    <name type="scientific">Thalassotalea euphylliae</name>
    <dbReference type="NCBI Taxonomy" id="1655234"/>
    <lineage>
        <taxon>Bacteria</taxon>
        <taxon>Pseudomonadati</taxon>
        <taxon>Pseudomonadota</taxon>
        <taxon>Gammaproteobacteria</taxon>
        <taxon>Alteromonadales</taxon>
        <taxon>Colwelliaceae</taxon>
        <taxon>Thalassotalea</taxon>
    </lineage>
</organism>
<dbReference type="SUPFAM" id="SSF52540">
    <property type="entry name" value="P-loop containing nucleoside triphosphate hydrolases"/>
    <property type="match status" value="1"/>
</dbReference>
<evidence type="ECO:0000256" key="1">
    <source>
        <dbReference type="ARBA" id="ARBA00022741"/>
    </source>
</evidence>
<keyword evidence="3" id="KW-0805">Transcription regulation</keyword>
<feature type="domain" description="Sigma-54 factor interaction" evidence="6">
    <location>
        <begin position="150"/>
        <end position="379"/>
    </location>
</feature>
<dbReference type="Pfam" id="PF00072">
    <property type="entry name" value="Response_reg"/>
    <property type="match status" value="1"/>
</dbReference>
<evidence type="ECO:0000256" key="3">
    <source>
        <dbReference type="ARBA" id="ARBA00023015"/>
    </source>
</evidence>
<name>A0A3E0U7A2_9GAMM</name>
<proteinExistence type="predicted"/>
<keyword evidence="4" id="KW-0804">Transcription</keyword>
<dbReference type="EMBL" id="QUOT01000001">
    <property type="protein sequence ID" value="REL32709.1"/>
    <property type="molecule type" value="Genomic_DNA"/>
</dbReference>
<dbReference type="PROSITE" id="PS00688">
    <property type="entry name" value="SIGMA54_INTERACT_3"/>
    <property type="match status" value="1"/>
</dbReference>
<feature type="domain" description="Response regulatory" evidence="7">
    <location>
        <begin position="1"/>
        <end position="117"/>
    </location>
</feature>
<dbReference type="PROSITE" id="PS50045">
    <property type="entry name" value="SIGMA54_INTERACT_4"/>
    <property type="match status" value="1"/>
</dbReference>
<dbReference type="GO" id="GO:0005524">
    <property type="term" value="F:ATP binding"/>
    <property type="evidence" value="ECO:0007669"/>
    <property type="project" value="UniProtKB-KW"/>
</dbReference>
<dbReference type="Gene3D" id="1.10.10.60">
    <property type="entry name" value="Homeodomain-like"/>
    <property type="match status" value="1"/>
</dbReference>
<dbReference type="CDD" id="cd00009">
    <property type="entry name" value="AAA"/>
    <property type="match status" value="1"/>
</dbReference>
<dbReference type="PRINTS" id="PR01590">
    <property type="entry name" value="HTHFIS"/>
</dbReference>
<keyword evidence="5" id="KW-0597">Phosphoprotein</keyword>
<feature type="modified residue" description="4-aspartylphosphate" evidence="5">
    <location>
        <position position="49"/>
    </location>
</feature>
<keyword evidence="1" id="KW-0547">Nucleotide-binding</keyword>
<evidence type="ECO:0000256" key="4">
    <source>
        <dbReference type="ARBA" id="ARBA00023163"/>
    </source>
</evidence>
<dbReference type="Proteomes" id="UP000256899">
    <property type="component" value="Unassembled WGS sequence"/>
</dbReference>
<dbReference type="InterPro" id="IPR025944">
    <property type="entry name" value="Sigma_54_int_dom_CS"/>
</dbReference>
<dbReference type="InterPro" id="IPR058031">
    <property type="entry name" value="AAA_lid_NorR"/>
</dbReference>